<dbReference type="Pfam" id="PF00300">
    <property type="entry name" value="His_Phos_1"/>
    <property type="match status" value="1"/>
</dbReference>
<gene>
    <name evidence="1" type="ORF">MAE01_28180</name>
</gene>
<dbReference type="InterPro" id="IPR001345">
    <property type="entry name" value="PG/BPGM_mutase_AS"/>
</dbReference>
<dbReference type="GO" id="GO:0016853">
    <property type="term" value="F:isomerase activity"/>
    <property type="evidence" value="ECO:0007669"/>
    <property type="project" value="UniProtKB-KW"/>
</dbReference>
<dbReference type="SUPFAM" id="SSF53254">
    <property type="entry name" value="Phosphoglycerate mutase-like"/>
    <property type="match status" value="1"/>
</dbReference>
<comment type="caution">
    <text evidence="1">The sequence shown here is derived from an EMBL/GenBank/DDBJ whole genome shotgun (WGS) entry which is preliminary data.</text>
</comment>
<dbReference type="CDD" id="cd07067">
    <property type="entry name" value="HP_PGM_like"/>
    <property type="match status" value="1"/>
</dbReference>
<dbReference type="EMBL" id="BJUW01000016">
    <property type="protein sequence ID" value="GEK87642.1"/>
    <property type="molecule type" value="Genomic_DNA"/>
</dbReference>
<proteinExistence type="predicted"/>
<name>A0A511AI49_9MICO</name>
<dbReference type="InterPro" id="IPR050275">
    <property type="entry name" value="PGM_Phosphatase"/>
</dbReference>
<keyword evidence="2" id="KW-1185">Reference proteome</keyword>
<dbReference type="PANTHER" id="PTHR48100">
    <property type="entry name" value="BROAD-SPECIFICITY PHOSPHATASE YOR283W-RELATED"/>
    <property type="match status" value="1"/>
</dbReference>
<dbReference type="RefSeq" id="WP_147040454.1">
    <property type="nucleotide sequence ID" value="NZ_BJUW01000016.1"/>
</dbReference>
<dbReference type="PROSITE" id="PS00175">
    <property type="entry name" value="PG_MUTASE"/>
    <property type="match status" value="1"/>
</dbReference>
<protein>
    <submittedName>
        <fullName evidence="1">Isomerase</fullName>
    </submittedName>
</protein>
<dbReference type="OrthoDB" id="9793115at2"/>
<evidence type="ECO:0000313" key="2">
    <source>
        <dbReference type="Proteomes" id="UP000321225"/>
    </source>
</evidence>
<keyword evidence="1" id="KW-0413">Isomerase</keyword>
<dbReference type="GO" id="GO:0016791">
    <property type="term" value="F:phosphatase activity"/>
    <property type="evidence" value="ECO:0007669"/>
    <property type="project" value="TreeGrafter"/>
</dbReference>
<dbReference type="Proteomes" id="UP000321225">
    <property type="component" value="Unassembled WGS sequence"/>
</dbReference>
<dbReference type="InterPro" id="IPR013078">
    <property type="entry name" value="His_Pase_superF_clade-1"/>
</dbReference>
<reference evidence="1 2" key="1">
    <citation type="submission" date="2019-07" db="EMBL/GenBank/DDBJ databases">
        <title>Whole genome shotgun sequence of Microbacterium aerolatum NBRC 103071.</title>
        <authorList>
            <person name="Hosoyama A."/>
            <person name="Uohara A."/>
            <person name="Ohji S."/>
            <person name="Ichikawa N."/>
        </authorList>
    </citation>
    <scope>NUCLEOTIDE SEQUENCE [LARGE SCALE GENOMIC DNA]</scope>
    <source>
        <strain evidence="1 2">NBRC 103071</strain>
    </source>
</reference>
<evidence type="ECO:0000313" key="1">
    <source>
        <dbReference type="EMBL" id="GEK87642.1"/>
    </source>
</evidence>
<dbReference type="PANTHER" id="PTHR48100:SF58">
    <property type="entry name" value="PE-PGRS FAMILY PROTEIN PE_PGRS11"/>
    <property type="match status" value="1"/>
</dbReference>
<accession>A0A511AI49</accession>
<dbReference type="AlphaFoldDB" id="A0A511AI49"/>
<dbReference type="GO" id="GO:0005737">
    <property type="term" value="C:cytoplasm"/>
    <property type="evidence" value="ECO:0007669"/>
    <property type="project" value="TreeGrafter"/>
</dbReference>
<organism evidence="1 2">
    <name type="scientific">Microbacterium aerolatum</name>
    <dbReference type="NCBI Taxonomy" id="153731"/>
    <lineage>
        <taxon>Bacteria</taxon>
        <taxon>Bacillati</taxon>
        <taxon>Actinomycetota</taxon>
        <taxon>Actinomycetes</taxon>
        <taxon>Micrococcales</taxon>
        <taxon>Microbacteriaceae</taxon>
        <taxon>Microbacterium</taxon>
    </lineage>
</organism>
<dbReference type="InterPro" id="IPR029033">
    <property type="entry name" value="His_PPase_superfam"/>
</dbReference>
<dbReference type="Gene3D" id="3.40.50.1240">
    <property type="entry name" value="Phosphoglycerate mutase-like"/>
    <property type="match status" value="1"/>
</dbReference>
<sequence>MRLLLIRHGQTPSNVAGALDTARPGAGLTALGHAQAAAIPQVLRDEQIEALYASVLTRTQLTGQPLAIARGLDIRVREGLEEISAGDFEMRTDADAVQEYIEGGWRWASGDLEHAISGGESGNDFLRRYDAVIDEVAEAHGTAAVVSHGAAIRVWASYRAVNVASETAVQRRLQNTGMCVLEGDPDSGWVLQRWHEEPLGGADLEDRYAHDVTGEPEEADAVIAEEARS</sequence>
<dbReference type="SMART" id="SM00855">
    <property type="entry name" value="PGAM"/>
    <property type="match status" value="1"/>
</dbReference>